<proteinExistence type="predicted"/>
<dbReference type="EMBL" id="VIFM01000033">
    <property type="protein sequence ID" value="TQF15909.1"/>
    <property type="molecule type" value="Genomic_DNA"/>
</dbReference>
<evidence type="ECO:0000256" key="1">
    <source>
        <dbReference type="SAM" id="MobiDB-lite"/>
    </source>
</evidence>
<keyword evidence="2" id="KW-0238">DNA-binding</keyword>
<evidence type="ECO:0000313" key="2">
    <source>
        <dbReference type="EMBL" id="TQF15909.1"/>
    </source>
</evidence>
<evidence type="ECO:0000313" key="3">
    <source>
        <dbReference type="Proteomes" id="UP000315369"/>
    </source>
</evidence>
<reference evidence="2 3" key="1">
    <citation type="submission" date="2019-06" db="EMBL/GenBank/DDBJ databases">
        <authorList>
            <person name="Livingstone P."/>
            <person name="Whitworth D."/>
        </authorList>
    </citation>
    <scope>NUCLEOTIDE SEQUENCE [LARGE SCALE GENOMIC DNA]</scope>
    <source>
        <strain evidence="2 3">AM401</strain>
    </source>
</reference>
<dbReference type="AlphaFoldDB" id="A0A540X3U7"/>
<dbReference type="InterPro" id="IPR009351">
    <property type="entry name" value="AlkZ-like"/>
</dbReference>
<protein>
    <submittedName>
        <fullName evidence="2">Winged helix DNA-binding domain-containing protein</fullName>
    </submittedName>
</protein>
<keyword evidence="3" id="KW-1185">Reference proteome</keyword>
<feature type="region of interest" description="Disordered" evidence="1">
    <location>
        <begin position="20"/>
        <end position="68"/>
    </location>
</feature>
<accession>A0A540X3U7</accession>
<dbReference type="GO" id="GO:0003677">
    <property type="term" value="F:DNA binding"/>
    <property type="evidence" value="ECO:0007669"/>
    <property type="project" value="UniProtKB-KW"/>
</dbReference>
<dbReference type="Pfam" id="PF06224">
    <property type="entry name" value="AlkZ-like"/>
    <property type="match status" value="1"/>
</dbReference>
<comment type="caution">
    <text evidence="2">The sequence shown here is derived from an EMBL/GenBank/DDBJ whole genome shotgun (WGS) entry which is preliminary data.</text>
</comment>
<sequence>MIPIPLMFLPFPFIPAEETRSRVGGAKNPGRRQRVVAAPRNVKEVALSPRSKSPSSATTPRRSGKGGLAPVLTTRELNRALLQRQYLLRRTASSLPEVIEHLVGLQAQAGNAPYLALWTRMKDFQLDDLTRCYQARTVVRATMMRSTQHLVTARDFQRLRPTLQAVLDRMMKQSVYPRELVGLDLDLVVAEGRKLLAKEPLSTVELGRRLQARWPERDARALSFVVRVAEPLVTVPPFGTWGVGGEVEFATSKSWFGEPPGPALPLEDVVLRYLGAFGPASVKDMQAWSGLIRLADTVEQLRPRLRTFRDEQGVELFDVPDAPRPEGDTPAPVRLVAEFDNLLLSHAERSRIISEPYRKRVFTINGIIRPTVLVDGFVRGMWKLEREKERVTLRIEPFERIAREDRAALTEEGARLLAFAAPDSPSHDVHFAPVS</sequence>
<gene>
    <name evidence="2" type="ORF">FJV41_11115</name>
</gene>
<dbReference type="PANTHER" id="PTHR38479">
    <property type="entry name" value="LMO0824 PROTEIN"/>
    <property type="match status" value="1"/>
</dbReference>
<feature type="compositionally biased region" description="Polar residues" evidence="1">
    <location>
        <begin position="50"/>
        <end position="61"/>
    </location>
</feature>
<organism evidence="2 3">
    <name type="scientific">Myxococcus llanfairpwllgwyngyllgogerychwyrndrobwllllantysiliogogogochensis</name>
    <dbReference type="NCBI Taxonomy" id="2590453"/>
    <lineage>
        <taxon>Bacteria</taxon>
        <taxon>Pseudomonadati</taxon>
        <taxon>Myxococcota</taxon>
        <taxon>Myxococcia</taxon>
        <taxon>Myxococcales</taxon>
        <taxon>Cystobacterineae</taxon>
        <taxon>Myxococcaceae</taxon>
        <taxon>Myxococcus</taxon>
    </lineage>
</organism>
<dbReference type="PANTHER" id="PTHR38479:SF2">
    <property type="entry name" value="WINGED HELIX DNA-BINDING DOMAIN-CONTAINING PROTEIN"/>
    <property type="match status" value="1"/>
</dbReference>
<dbReference type="OrthoDB" id="9148135at2"/>
<name>A0A540X3U7_9BACT</name>
<dbReference type="Proteomes" id="UP000315369">
    <property type="component" value="Unassembled WGS sequence"/>
</dbReference>